<evidence type="ECO:0000256" key="3">
    <source>
        <dbReference type="ARBA" id="ARBA00023163"/>
    </source>
</evidence>
<dbReference type="Gene3D" id="3.40.50.10490">
    <property type="entry name" value="Glucose-6-phosphate isomerase like protein, domain 1"/>
    <property type="match status" value="1"/>
</dbReference>
<dbReference type="RefSeq" id="WP_183389998.1">
    <property type="nucleotide sequence ID" value="NZ_JACHVY010000001.1"/>
</dbReference>
<gene>
    <name evidence="6" type="ORF">FHR75_000104</name>
</gene>
<dbReference type="PROSITE" id="PS51071">
    <property type="entry name" value="HTH_RPIR"/>
    <property type="match status" value="1"/>
</dbReference>
<protein>
    <submittedName>
        <fullName evidence="6">DNA-binding MurR/RpiR family transcriptional regulator</fullName>
    </submittedName>
</protein>
<comment type="caution">
    <text evidence="6">The sequence shown here is derived from an EMBL/GenBank/DDBJ whole genome shotgun (WGS) entry which is preliminary data.</text>
</comment>
<dbReference type="InterPro" id="IPR000281">
    <property type="entry name" value="HTH_RpiR"/>
</dbReference>
<dbReference type="Gene3D" id="1.10.10.10">
    <property type="entry name" value="Winged helix-like DNA-binding domain superfamily/Winged helix DNA-binding domain"/>
    <property type="match status" value="1"/>
</dbReference>
<evidence type="ECO:0000259" key="5">
    <source>
        <dbReference type="PROSITE" id="PS51464"/>
    </source>
</evidence>
<keyword evidence="3" id="KW-0804">Transcription</keyword>
<dbReference type="InterPro" id="IPR009057">
    <property type="entry name" value="Homeodomain-like_sf"/>
</dbReference>
<dbReference type="InterPro" id="IPR001347">
    <property type="entry name" value="SIS_dom"/>
</dbReference>
<name>A0A7W4TI50_KINRA</name>
<dbReference type="GO" id="GO:0003677">
    <property type="term" value="F:DNA binding"/>
    <property type="evidence" value="ECO:0007669"/>
    <property type="project" value="UniProtKB-KW"/>
</dbReference>
<dbReference type="InterPro" id="IPR046348">
    <property type="entry name" value="SIS_dom_sf"/>
</dbReference>
<dbReference type="PANTHER" id="PTHR30514:SF18">
    <property type="entry name" value="RPIR-FAMILY TRANSCRIPTIONAL REGULATOR"/>
    <property type="match status" value="1"/>
</dbReference>
<keyword evidence="1" id="KW-0805">Transcription regulation</keyword>
<organism evidence="6 7">
    <name type="scientific">Kineococcus radiotolerans</name>
    <dbReference type="NCBI Taxonomy" id="131568"/>
    <lineage>
        <taxon>Bacteria</taxon>
        <taxon>Bacillati</taxon>
        <taxon>Actinomycetota</taxon>
        <taxon>Actinomycetes</taxon>
        <taxon>Kineosporiales</taxon>
        <taxon>Kineosporiaceae</taxon>
        <taxon>Kineococcus</taxon>
    </lineage>
</organism>
<dbReference type="GO" id="GO:0003700">
    <property type="term" value="F:DNA-binding transcription factor activity"/>
    <property type="evidence" value="ECO:0007669"/>
    <property type="project" value="InterPro"/>
</dbReference>
<reference evidence="6 7" key="1">
    <citation type="submission" date="2020-08" db="EMBL/GenBank/DDBJ databases">
        <title>The Agave Microbiome: Exploring the role of microbial communities in plant adaptations to desert environments.</title>
        <authorList>
            <person name="Partida-Martinez L.P."/>
        </authorList>
    </citation>
    <scope>NUCLEOTIDE SEQUENCE [LARGE SCALE GENOMIC DNA]</scope>
    <source>
        <strain evidence="6 7">AS2.23</strain>
    </source>
</reference>
<evidence type="ECO:0000313" key="7">
    <source>
        <dbReference type="Proteomes" id="UP000533269"/>
    </source>
</evidence>
<proteinExistence type="predicted"/>
<evidence type="ECO:0000256" key="2">
    <source>
        <dbReference type="ARBA" id="ARBA00023125"/>
    </source>
</evidence>
<feature type="domain" description="SIS" evidence="5">
    <location>
        <begin position="126"/>
        <end position="264"/>
    </location>
</feature>
<dbReference type="EMBL" id="JACHVY010000001">
    <property type="protein sequence ID" value="MBB2899316.1"/>
    <property type="molecule type" value="Genomic_DNA"/>
</dbReference>
<dbReference type="CDD" id="cd05013">
    <property type="entry name" value="SIS_RpiR"/>
    <property type="match status" value="1"/>
</dbReference>
<dbReference type="InterPro" id="IPR036388">
    <property type="entry name" value="WH-like_DNA-bd_sf"/>
</dbReference>
<dbReference type="InterPro" id="IPR035472">
    <property type="entry name" value="RpiR-like_SIS"/>
</dbReference>
<dbReference type="SUPFAM" id="SSF46689">
    <property type="entry name" value="Homeodomain-like"/>
    <property type="match status" value="1"/>
</dbReference>
<dbReference type="PANTHER" id="PTHR30514">
    <property type="entry name" value="GLUCOKINASE"/>
    <property type="match status" value="1"/>
</dbReference>
<dbReference type="Pfam" id="PF01380">
    <property type="entry name" value="SIS"/>
    <property type="match status" value="1"/>
</dbReference>
<dbReference type="PROSITE" id="PS51464">
    <property type="entry name" value="SIS"/>
    <property type="match status" value="1"/>
</dbReference>
<sequence length="285" mass="29814">MTAPETSPGSGVRERVDAAWPRLTPAERQVARFVLERADDLAGYSGAELAEASGASKATVSRFFRRLGFTSYAQARTDARSPRARGVPTGGLPDSGGEPVAVHLAHDVENLTRTASALAAADLDAVTTALAGARRVLVLGWRNSYPVALHLREQLVQARPDVAVGPLPGQTVAEELAGLDERDVLVVVGFRRRTPTVSAAVRLAADLGVPCVLLTDPAAAPPPVPVAHRLVVPVEGPGAFDSYAAAMMTVAVLAEGVLASRSGPGQDRTRVVAAAHDALRELERH</sequence>
<dbReference type="Pfam" id="PF01418">
    <property type="entry name" value="HTH_6"/>
    <property type="match status" value="1"/>
</dbReference>
<dbReference type="InterPro" id="IPR047640">
    <property type="entry name" value="RpiR-like"/>
</dbReference>
<reference evidence="6 7" key="2">
    <citation type="submission" date="2020-08" db="EMBL/GenBank/DDBJ databases">
        <authorList>
            <person name="Partida-Martinez L."/>
            <person name="Huntemann M."/>
            <person name="Clum A."/>
            <person name="Wang J."/>
            <person name="Palaniappan K."/>
            <person name="Ritter S."/>
            <person name="Chen I.-M."/>
            <person name="Stamatis D."/>
            <person name="Reddy T."/>
            <person name="O'Malley R."/>
            <person name="Daum C."/>
            <person name="Shapiro N."/>
            <person name="Ivanova N."/>
            <person name="Kyrpides N."/>
            <person name="Woyke T."/>
        </authorList>
    </citation>
    <scope>NUCLEOTIDE SEQUENCE [LARGE SCALE GENOMIC DNA]</scope>
    <source>
        <strain evidence="6 7">AS2.23</strain>
    </source>
</reference>
<dbReference type="AlphaFoldDB" id="A0A7W4TI50"/>
<dbReference type="Proteomes" id="UP000533269">
    <property type="component" value="Unassembled WGS sequence"/>
</dbReference>
<feature type="domain" description="HTH rpiR-type" evidence="4">
    <location>
        <begin position="10"/>
        <end position="86"/>
    </location>
</feature>
<dbReference type="SUPFAM" id="SSF53697">
    <property type="entry name" value="SIS domain"/>
    <property type="match status" value="1"/>
</dbReference>
<evidence type="ECO:0000313" key="6">
    <source>
        <dbReference type="EMBL" id="MBB2899316.1"/>
    </source>
</evidence>
<evidence type="ECO:0000259" key="4">
    <source>
        <dbReference type="PROSITE" id="PS51071"/>
    </source>
</evidence>
<dbReference type="GO" id="GO:0097367">
    <property type="term" value="F:carbohydrate derivative binding"/>
    <property type="evidence" value="ECO:0007669"/>
    <property type="project" value="InterPro"/>
</dbReference>
<dbReference type="GO" id="GO:1901135">
    <property type="term" value="P:carbohydrate derivative metabolic process"/>
    <property type="evidence" value="ECO:0007669"/>
    <property type="project" value="InterPro"/>
</dbReference>
<accession>A0A7W4TI50</accession>
<keyword evidence="2 6" id="KW-0238">DNA-binding</keyword>
<evidence type="ECO:0000256" key="1">
    <source>
        <dbReference type="ARBA" id="ARBA00023015"/>
    </source>
</evidence>